<evidence type="ECO:0000256" key="2">
    <source>
        <dbReference type="SAM" id="Phobius"/>
    </source>
</evidence>
<keyword evidence="2" id="KW-1133">Transmembrane helix</keyword>
<dbReference type="PANTHER" id="PTHR12625">
    <property type="entry name" value="LIPOCALIN-1 INTERACTING MEMBRANE RECEPTOR LIMR"/>
    <property type="match status" value="1"/>
</dbReference>
<keyword evidence="1" id="KW-0175">Coiled coil</keyword>
<dbReference type="Proteomes" id="UP000193944">
    <property type="component" value="Unassembled WGS sequence"/>
</dbReference>
<feature type="transmembrane region" description="Helical" evidence="2">
    <location>
        <begin position="425"/>
        <end position="447"/>
    </location>
</feature>
<dbReference type="InterPro" id="IPR008075">
    <property type="entry name" value="LIMR"/>
</dbReference>
<dbReference type="PANTHER" id="PTHR12625:SF0">
    <property type="entry name" value="PROTEIN LILIPOD"/>
    <property type="match status" value="1"/>
</dbReference>
<feature type="transmembrane region" description="Helical" evidence="2">
    <location>
        <begin position="75"/>
        <end position="104"/>
    </location>
</feature>
<feature type="transmembrane region" description="Helical" evidence="2">
    <location>
        <begin position="497"/>
        <end position="515"/>
    </location>
</feature>
<dbReference type="GO" id="GO:0004888">
    <property type="term" value="F:transmembrane signaling receptor activity"/>
    <property type="evidence" value="ECO:0007669"/>
    <property type="project" value="TreeGrafter"/>
</dbReference>
<dbReference type="EMBL" id="MCFG01000042">
    <property type="protein sequence ID" value="ORX84999.1"/>
    <property type="molecule type" value="Genomic_DNA"/>
</dbReference>
<keyword evidence="4" id="KW-1185">Reference proteome</keyword>
<keyword evidence="2" id="KW-0472">Membrane</keyword>
<proteinExistence type="predicted"/>
<evidence type="ECO:0000313" key="4">
    <source>
        <dbReference type="Proteomes" id="UP000193944"/>
    </source>
</evidence>
<reference evidence="3 4" key="1">
    <citation type="submission" date="2016-08" db="EMBL/GenBank/DDBJ databases">
        <title>A Parts List for Fungal Cellulosomes Revealed by Comparative Genomics.</title>
        <authorList>
            <consortium name="DOE Joint Genome Institute"/>
            <person name="Haitjema C.H."/>
            <person name="Gilmore S.P."/>
            <person name="Henske J.K."/>
            <person name="Solomon K.V."/>
            <person name="De Groot R."/>
            <person name="Kuo A."/>
            <person name="Mondo S.J."/>
            <person name="Salamov A.A."/>
            <person name="Labutti K."/>
            <person name="Zhao Z."/>
            <person name="Chiniquy J."/>
            <person name="Barry K."/>
            <person name="Brewer H.M."/>
            <person name="Purvine S.O."/>
            <person name="Wright A.T."/>
            <person name="Boxma B."/>
            <person name="Van Alen T."/>
            <person name="Hackstein J.H."/>
            <person name="Baker S.E."/>
            <person name="Grigoriev I.V."/>
            <person name="O'Malley M.A."/>
        </authorList>
    </citation>
    <scope>NUCLEOTIDE SEQUENCE [LARGE SCALE GENOMIC DNA]</scope>
    <source>
        <strain evidence="3 4">S4</strain>
    </source>
</reference>
<dbReference type="GO" id="GO:0005886">
    <property type="term" value="C:plasma membrane"/>
    <property type="evidence" value="ECO:0007669"/>
    <property type="project" value="TreeGrafter"/>
</dbReference>
<feature type="transmembrane region" description="Helical" evidence="2">
    <location>
        <begin position="395"/>
        <end position="413"/>
    </location>
</feature>
<comment type="caution">
    <text evidence="3">The sequence shown here is derived from an EMBL/GenBank/DDBJ whole genome shotgun (WGS) entry which is preliminary data.</text>
</comment>
<organism evidence="3 4">
    <name type="scientific">Anaeromyces robustus</name>
    <dbReference type="NCBI Taxonomy" id="1754192"/>
    <lineage>
        <taxon>Eukaryota</taxon>
        <taxon>Fungi</taxon>
        <taxon>Fungi incertae sedis</taxon>
        <taxon>Chytridiomycota</taxon>
        <taxon>Chytridiomycota incertae sedis</taxon>
        <taxon>Neocallimastigomycetes</taxon>
        <taxon>Neocallimastigales</taxon>
        <taxon>Neocallimastigaceae</taxon>
        <taxon>Anaeromyces</taxon>
    </lineage>
</organism>
<accession>A0A1Y1XGW2</accession>
<feature type="transmembrane region" description="Helical" evidence="2">
    <location>
        <begin position="159"/>
        <end position="180"/>
    </location>
</feature>
<feature type="transmembrane region" description="Helical" evidence="2">
    <location>
        <begin position="116"/>
        <end position="138"/>
    </location>
</feature>
<dbReference type="STRING" id="1754192.A0A1Y1XGW2"/>
<name>A0A1Y1XGW2_9FUNG</name>
<gene>
    <name evidence="3" type="ORF">BCR32DRAFT_290955</name>
</gene>
<feature type="transmembrane region" description="Helical" evidence="2">
    <location>
        <begin position="41"/>
        <end position="63"/>
    </location>
</feature>
<feature type="coiled-coil region" evidence="1">
    <location>
        <begin position="278"/>
        <end position="312"/>
    </location>
</feature>
<reference evidence="3 4" key="2">
    <citation type="submission" date="2016-08" db="EMBL/GenBank/DDBJ databases">
        <title>Pervasive Adenine N6-methylation of Active Genes in Fungi.</title>
        <authorList>
            <consortium name="DOE Joint Genome Institute"/>
            <person name="Mondo S.J."/>
            <person name="Dannebaum R.O."/>
            <person name="Kuo R.C."/>
            <person name="Labutti K."/>
            <person name="Haridas S."/>
            <person name="Kuo A."/>
            <person name="Salamov A."/>
            <person name="Ahrendt S.R."/>
            <person name="Lipzen A."/>
            <person name="Sullivan W."/>
            <person name="Andreopoulos W.B."/>
            <person name="Clum A."/>
            <person name="Lindquist E."/>
            <person name="Daum C."/>
            <person name="Ramamoorthy G.K."/>
            <person name="Gryganskyi A."/>
            <person name="Culley D."/>
            <person name="Magnuson J.K."/>
            <person name="James T.Y."/>
            <person name="O'Malley M.A."/>
            <person name="Stajich J.E."/>
            <person name="Spatafora J.W."/>
            <person name="Visel A."/>
            <person name="Grigoriev I.V."/>
        </authorList>
    </citation>
    <scope>NUCLEOTIDE SEQUENCE [LARGE SCALE GENOMIC DNA]</scope>
    <source>
        <strain evidence="3 4">S4</strain>
    </source>
</reference>
<dbReference type="AlphaFoldDB" id="A0A1Y1XGW2"/>
<dbReference type="OrthoDB" id="5596951at2759"/>
<dbReference type="GO" id="GO:0007165">
    <property type="term" value="P:signal transduction"/>
    <property type="evidence" value="ECO:0007669"/>
    <property type="project" value="TreeGrafter"/>
</dbReference>
<feature type="transmembrane region" description="Helical" evidence="2">
    <location>
        <begin position="459"/>
        <end position="477"/>
    </location>
</feature>
<keyword evidence="2" id="KW-0812">Transmembrane</keyword>
<evidence type="ECO:0000313" key="3">
    <source>
        <dbReference type="EMBL" id="ORX84999.1"/>
    </source>
</evidence>
<sequence length="604" mass="71169">MLEFVLKWFRKPIKEPEPETFIDSFLDEPFFDNSTEHFLDIIRVIVVITVQQFIFILISKFILNKIWKKRERSLILSVFCIWGMSSSLCLIFWFPISIFFQYFFVQQWIISYFSCLWRWMFYNSMVSLYGLMPAAYFISETETMVGTLNKFKEVTTVLVLLYSLVIGLVYIFQSYFALHINTVRLFFGIINAIPTIICSWVCIIAIPCGITSIFKKIKSIPVSINHNQEITNQLDEIRFEYDRFSVQLQQMTIHEEKLIKEQEQLDMNLTNPQNIKRRKECIREIRELKEEKETLEKNIEDLLKNKSKLKRQLGSSPFLRLILFIITFVSTTFIYLGLFARISWRAIEGLDDFIGVSEGISNAVKSIFNLIGLSDARMVKFHMMNLLGIIQTKKVFSFFIYLFLAYWFLIFLLSRVSDRTAFSRILGNIFPVLIFASVVPIIVRTLGIQSNKFQMLNQLIYTCLIIFLMVAILLGFYEYLFPKLLPKKNNKTSTTVIITNVMLLIIISYTTLYFVKEVNIYDIDPKIVHHFLGFFSHSTYYTRLYYTLYRIIVANGLKRNNMLINGILFINNVENMKITYDDDTNDMIINKVNNNNHLFSYILV</sequence>
<protein>
    <submittedName>
        <fullName evidence="3">Uncharacterized protein</fullName>
    </submittedName>
</protein>
<feature type="transmembrane region" description="Helical" evidence="2">
    <location>
        <begin position="318"/>
        <end position="342"/>
    </location>
</feature>
<dbReference type="PRINTS" id="PR01692">
    <property type="entry name" value="LIPOCALINIMR"/>
</dbReference>
<evidence type="ECO:0000256" key="1">
    <source>
        <dbReference type="SAM" id="Coils"/>
    </source>
</evidence>
<feature type="transmembrane region" description="Helical" evidence="2">
    <location>
        <begin position="186"/>
        <end position="210"/>
    </location>
</feature>